<evidence type="ECO:0000313" key="3">
    <source>
        <dbReference type="Proteomes" id="UP000234275"/>
    </source>
</evidence>
<gene>
    <name evidence="2" type="ORF">P170DRAFT_197101</name>
</gene>
<proteinExistence type="predicted"/>
<dbReference type="EMBL" id="MSFO01000005">
    <property type="protein sequence ID" value="PLB47746.1"/>
    <property type="molecule type" value="Genomic_DNA"/>
</dbReference>
<feature type="transmembrane region" description="Helical" evidence="1">
    <location>
        <begin position="34"/>
        <end position="51"/>
    </location>
</feature>
<organism evidence="2 3">
    <name type="scientific">Aspergillus steynii IBT 23096</name>
    <dbReference type="NCBI Taxonomy" id="1392250"/>
    <lineage>
        <taxon>Eukaryota</taxon>
        <taxon>Fungi</taxon>
        <taxon>Dikarya</taxon>
        <taxon>Ascomycota</taxon>
        <taxon>Pezizomycotina</taxon>
        <taxon>Eurotiomycetes</taxon>
        <taxon>Eurotiomycetidae</taxon>
        <taxon>Eurotiales</taxon>
        <taxon>Aspergillaceae</taxon>
        <taxon>Aspergillus</taxon>
        <taxon>Aspergillus subgen. Circumdati</taxon>
    </lineage>
</organism>
<reference evidence="2 3" key="1">
    <citation type="submission" date="2016-12" db="EMBL/GenBank/DDBJ databases">
        <title>The genomes of Aspergillus section Nigri reveals drivers in fungal speciation.</title>
        <authorList>
            <consortium name="DOE Joint Genome Institute"/>
            <person name="Vesth T.C."/>
            <person name="Nybo J."/>
            <person name="Theobald S."/>
            <person name="Brandl J."/>
            <person name="Frisvad J.C."/>
            <person name="Nielsen K.F."/>
            <person name="Lyhne E.K."/>
            <person name="Kogle M.E."/>
            <person name="Kuo A."/>
            <person name="Riley R."/>
            <person name="Clum A."/>
            <person name="Nolan M."/>
            <person name="Lipzen A."/>
            <person name="Salamov A."/>
            <person name="Henrissat B."/>
            <person name="Wiebenga A."/>
            <person name="De Vries R.P."/>
            <person name="Grigoriev I.V."/>
            <person name="Mortensen U.H."/>
            <person name="Andersen M.R."/>
            <person name="Baker S.E."/>
        </authorList>
    </citation>
    <scope>NUCLEOTIDE SEQUENCE [LARGE SCALE GENOMIC DNA]</scope>
    <source>
        <strain evidence="2 3">IBT 23096</strain>
    </source>
</reference>
<protein>
    <submittedName>
        <fullName evidence="2">Uncharacterized protein</fullName>
    </submittedName>
</protein>
<keyword evidence="3" id="KW-1185">Reference proteome</keyword>
<keyword evidence="1" id="KW-0472">Membrane</keyword>
<dbReference type="Proteomes" id="UP000234275">
    <property type="component" value="Unassembled WGS sequence"/>
</dbReference>
<evidence type="ECO:0000313" key="2">
    <source>
        <dbReference type="EMBL" id="PLB47746.1"/>
    </source>
</evidence>
<dbReference type="VEuPathDB" id="FungiDB:P170DRAFT_197101"/>
<accession>A0A2I2G4E2</accession>
<name>A0A2I2G4E2_9EURO</name>
<sequence>MVCVYFGIREGWRWRKKREDEDVEYDEVVARGRFLGYVVGVVGMLSTIQFFRRS</sequence>
<comment type="caution">
    <text evidence="2">The sequence shown here is derived from an EMBL/GenBank/DDBJ whole genome shotgun (WGS) entry which is preliminary data.</text>
</comment>
<dbReference type="RefSeq" id="XP_024703048.1">
    <property type="nucleotide sequence ID" value="XM_024842741.1"/>
</dbReference>
<dbReference type="AlphaFoldDB" id="A0A2I2G4E2"/>
<evidence type="ECO:0000256" key="1">
    <source>
        <dbReference type="SAM" id="Phobius"/>
    </source>
</evidence>
<dbReference type="GeneID" id="36550439"/>
<keyword evidence="1" id="KW-1133">Transmembrane helix</keyword>
<keyword evidence="1" id="KW-0812">Transmembrane</keyword>